<gene>
    <name evidence="3" type="ORF">C2L64_49725</name>
</gene>
<dbReference type="InterPro" id="IPR024724">
    <property type="entry name" value="MoaF_N"/>
</dbReference>
<dbReference type="InterPro" id="IPR035348">
    <property type="entry name" value="MoaF_C"/>
</dbReference>
<evidence type="ECO:0000313" key="4">
    <source>
        <dbReference type="Proteomes" id="UP000236649"/>
    </source>
</evidence>
<dbReference type="KEGG" id="phs:C2L64_49725"/>
<dbReference type="AlphaFoldDB" id="A0AAN1JLS3"/>
<sequence length="272" mass="30777">MNYSIADTVMDQKYVPVENWPTLEEMAEGFAEHKYPQTSVLAGTKAALRFENGWLIEHHFVDEKTLTWTILEGEGTGMSASHSYEAMEVRPGIVFVDFYKDGFDEAVTLVWKLASGNVFAAVSSFFDRDGEKRTKTAFVTATVEGKPANEPITQSASLVGKRVLYRYSSDDWYEHVYLGREQMAWHCVNGAETGLADVEKCAYFDVAPGLTILFWTETIMPVESIVVIDFERMRSTGRFFCWDPKPNRMVHLTFGSKATLLNETTYPSSFSE</sequence>
<dbReference type="Pfam" id="PF10703">
    <property type="entry name" value="MoaF"/>
    <property type="match status" value="1"/>
</dbReference>
<dbReference type="Gene3D" id="2.40.128.20">
    <property type="match status" value="2"/>
</dbReference>
<dbReference type="InterPro" id="IPR012674">
    <property type="entry name" value="Calycin"/>
</dbReference>
<protein>
    <recommendedName>
        <fullName evidence="5">Molybdenum cofactor biosynthesis protein F</fullName>
    </recommendedName>
</protein>
<evidence type="ECO:0000259" key="1">
    <source>
        <dbReference type="Pfam" id="PF10703"/>
    </source>
</evidence>
<feature type="domain" description="Molybdenum cofactor biosynthesis protein F N-terminal" evidence="1">
    <location>
        <begin position="19"/>
        <end position="125"/>
    </location>
</feature>
<proteinExistence type="predicted"/>
<organism evidence="3 4">
    <name type="scientific">Paraburkholderia hospita</name>
    <dbReference type="NCBI Taxonomy" id="169430"/>
    <lineage>
        <taxon>Bacteria</taxon>
        <taxon>Pseudomonadati</taxon>
        <taxon>Pseudomonadota</taxon>
        <taxon>Betaproteobacteria</taxon>
        <taxon>Burkholderiales</taxon>
        <taxon>Burkholderiaceae</taxon>
        <taxon>Paraburkholderia</taxon>
    </lineage>
</organism>
<evidence type="ECO:0000313" key="3">
    <source>
        <dbReference type="EMBL" id="AUT76341.1"/>
    </source>
</evidence>
<name>A0AAN1JLS3_9BURK</name>
<evidence type="ECO:0000259" key="2">
    <source>
        <dbReference type="Pfam" id="PF17409"/>
    </source>
</evidence>
<evidence type="ECO:0008006" key="5">
    <source>
        <dbReference type="Google" id="ProtNLM"/>
    </source>
</evidence>
<dbReference type="GeneID" id="55536325"/>
<dbReference type="EMBL" id="CP026109">
    <property type="protein sequence ID" value="AUT76341.1"/>
    <property type="molecule type" value="Genomic_DNA"/>
</dbReference>
<feature type="domain" description="MoaF C-terminal" evidence="2">
    <location>
        <begin position="154"/>
        <end position="264"/>
    </location>
</feature>
<reference evidence="3 4" key="1">
    <citation type="submission" date="2018-01" db="EMBL/GenBank/DDBJ databases">
        <title>Species boundaries and ecological features among Paraburkholderia terrae DSMZ17804T, P. hospita DSMZ17164T and P. caribensis DSMZ13236T.</title>
        <authorList>
            <person name="Pratama A.A."/>
        </authorList>
    </citation>
    <scope>NUCLEOTIDE SEQUENCE [LARGE SCALE GENOMIC DNA]</scope>
    <source>
        <strain evidence="3 4">DSM 17164</strain>
    </source>
</reference>
<dbReference type="Proteomes" id="UP000236649">
    <property type="component" value="Chromosome 5"/>
</dbReference>
<accession>A0AAN1JLS3</accession>
<dbReference type="RefSeq" id="WP_086916440.1">
    <property type="nucleotide sequence ID" value="NZ_CADFGJ010000082.1"/>
</dbReference>
<dbReference type="Pfam" id="PF17409">
    <property type="entry name" value="MoaF_C"/>
    <property type="match status" value="1"/>
</dbReference>